<dbReference type="Pfam" id="PF07885">
    <property type="entry name" value="Ion_trans_2"/>
    <property type="match status" value="1"/>
</dbReference>
<dbReference type="Gene3D" id="1.10.287.70">
    <property type="match status" value="1"/>
</dbReference>
<keyword evidence="2" id="KW-0812">Transmembrane</keyword>
<accession>A0AAN1XUE1</accession>
<evidence type="ECO:0000256" key="2">
    <source>
        <dbReference type="SAM" id="Phobius"/>
    </source>
</evidence>
<keyword evidence="2" id="KW-0472">Membrane</keyword>
<dbReference type="RefSeq" id="WP_317996731.1">
    <property type="nucleotide sequence ID" value="NZ_AP025523.1"/>
</dbReference>
<name>A0AAN1XUE1_UNVUL</name>
<dbReference type="GO" id="GO:0006813">
    <property type="term" value="P:potassium ion transport"/>
    <property type="evidence" value="ECO:0007669"/>
    <property type="project" value="InterPro"/>
</dbReference>
<reference evidence="4 5" key="1">
    <citation type="journal article" date="2022" name="ISME Commun">
        <title>Vulcanimicrobium alpinus gen. nov. sp. nov., the first cultivated representative of the candidate phylum 'Eremiobacterota', is a metabolically versatile aerobic anoxygenic phototroph.</title>
        <authorList>
            <person name="Yabe S."/>
            <person name="Muto K."/>
            <person name="Abe K."/>
            <person name="Yokota A."/>
            <person name="Staudigel H."/>
            <person name="Tebo B.M."/>
        </authorList>
    </citation>
    <scope>NUCLEOTIDE SEQUENCE [LARGE SCALE GENOMIC DNA]</scope>
    <source>
        <strain evidence="4 5">WC8-2</strain>
    </source>
</reference>
<dbReference type="AlphaFoldDB" id="A0AAN1XUE1"/>
<dbReference type="InterPro" id="IPR013099">
    <property type="entry name" value="K_chnl_dom"/>
</dbReference>
<dbReference type="PANTHER" id="PTHR43833">
    <property type="entry name" value="POTASSIUM CHANNEL PROTEIN 2-RELATED-RELATED"/>
    <property type="match status" value="1"/>
</dbReference>
<dbReference type="EMBL" id="AP025523">
    <property type="protein sequence ID" value="BDE05705.1"/>
    <property type="molecule type" value="Genomic_DNA"/>
</dbReference>
<evidence type="ECO:0000313" key="4">
    <source>
        <dbReference type="EMBL" id="BDE05705.1"/>
    </source>
</evidence>
<keyword evidence="5" id="KW-1185">Reference proteome</keyword>
<feature type="domain" description="RCK N-terminal" evidence="3">
    <location>
        <begin position="351"/>
        <end position="471"/>
    </location>
</feature>
<dbReference type="PROSITE" id="PS51201">
    <property type="entry name" value="RCK_N"/>
    <property type="match status" value="1"/>
</dbReference>
<gene>
    <name evidence="4" type="ORF">WPS_09810</name>
</gene>
<dbReference type="SUPFAM" id="SSF81324">
    <property type="entry name" value="Voltage-gated potassium channels"/>
    <property type="match status" value="1"/>
</dbReference>
<evidence type="ECO:0000256" key="1">
    <source>
        <dbReference type="ARBA" id="ARBA00004651"/>
    </source>
</evidence>
<proteinExistence type="predicted"/>
<comment type="subcellular location">
    <subcellularLocation>
        <location evidence="1">Cell membrane</location>
        <topology evidence="1">Multi-pass membrane protein</topology>
    </subcellularLocation>
</comment>
<feature type="transmembrane region" description="Helical" evidence="2">
    <location>
        <begin position="281"/>
        <end position="297"/>
    </location>
</feature>
<evidence type="ECO:0000259" key="3">
    <source>
        <dbReference type="PROSITE" id="PS51201"/>
    </source>
</evidence>
<dbReference type="SUPFAM" id="SSF51735">
    <property type="entry name" value="NAD(P)-binding Rossmann-fold domains"/>
    <property type="match status" value="2"/>
</dbReference>
<dbReference type="PANTHER" id="PTHR43833:SF11">
    <property type="entry name" value="VOLTAGE-GATED POTASSIUM CHANNEL KCH"/>
    <property type="match status" value="1"/>
</dbReference>
<dbReference type="GO" id="GO:0005886">
    <property type="term" value="C:plasma membrane"/>
    <property type="evidence" value="ECO:0007669"/>
    <property type="project" value="UniProtKB-SubCell"/>
</dbReference>
<dbReference type="InterPro" id="IPR050721">
    <property type="entry name" value="Trk_Ktr_HKT_K-transport"/>
</dbReference>
<protein>
    <recommendedName>
        <fullName evidence="3">RCK N-terminal domain-containing protein</fullName>
    </recommendedName>
</protein>
<keyword evidence="2" id="KW-1133">Transmembrane helix</keyword>
<dbReference type="KEGG" id="vab:WPS_09810"/>
<dbReference type="Gene3D" id="3.40.50.720">
    <property type="entry name" value="NAD(P)-binding Rossmann-like Domain"/>
    <property type="match status" value="2"/>
</dbReference>
<organism evidence="4 5">
    <name type="scientific">Vulcanimicrobium alpinum</name>
    <dbReference type="NCBI Taxonomy" id="3016050"/>
    <lineage>
        <taxon>Bacteria</taxon>
        <taxon>Bacillati</taxon>
        <taxon>Vulcanimicrobiota</taxon>
        <taxon>Vulcanimicrobiia</taxon>
        <taxon>Vulcanimicrobiales</taxon>
        <taxon>Vulcanimicrobiaceae</taxon>
        <taxon>Vulcanimicrobium</taxon>
    </lineage>
</organism>
<dbReference type="InterPro" id="IPR036291">
    <property type="entry name" value="NAD(P)-bd_dom_sf"/>
</dbReference>
<sequence length="571" mass="62148">MSPIPLILVVGGDALAVRVCEELCATQGHRVALIWMQDHDLSAKLERLGCDYFSYDPNDYDALRIACVGEAASIMTLADDDRLNLQVALKARDINPSIRLVLRQFNRTLGAKLEQNLPNCSVISPASHSAATFAATALDPACFYALQFPDRGGVHAGFTQRRAGQLGVAGMSVRDAQQKLRARIVARNGSPDVSADDAFEEADTLVVFALVEHLEATSGTRQYVRVERRKRPLTRMRVAFVKRMQRLQNLDPIVLRVAAVTLTIFMIATAYFTIALQRDPFTAAYFVITTATTTGYGDITPVGHGWPTMLFAMIVMVTGVAASGIFIAFVTSALTRAQFIAMQGLRQIRTRGHVLICGSGNVGTRVIDTLGALGERVVVIDRSPDPALVEWSRTRRIELLTGDATDDRALDLCNIANARAVVALTDSDTANLEVALGARARNPLIPVVMRVQDDVFAGSIARQFEAIRTYSTTALAAPAFAMLSRFPGTRGRIAFGDDTYNVGERQQGEIPQPPPADHCIPLGVWRGGAFCHIDAFDEMEPYDRLLFIVPLSQFKTPHGAPHESSGEPVGI</sequence>
<dbReference type="Proteomes" id="UP001317532">
    <property type="component" value="Chromosome"/>
</dbReference>
<dbReference type="Pfam" id="PF02254">
    <property type="entry name" value="TrkA_N"/>
    <property type="match status" value="2"/>
</dbReference>
<feature type="transmembrane region" description="Helical" evidence="2">
    <location>
        <begin position="253"/>
        <end position="274"/>
    </location>
</feature>
<dbReference type="InterPro" id="IPR003148">
    <property type="entry name" value="RCK_N"/>
</dbReference>
<feature type="transmembrane region" description="Helical" evidence="2">
    <location>
        <begin position="309"/>
        <end position="334"/>
    </location>
</feature>
<evidence type="ECO:0000313" key="5">
    <source>
        <dbReference type="Proteomes" id="UP001317532"/>
    </source>
</evidence>